<sequence>MARLLRDAVDLRAFALEARRHPEAGGYFYAARAMAECRLHPAAAADGEGEGASDPMTVDAEPGGSHRRLQALAAQHVRWARRCASFLPQELSDAAMAALWRDARQSADPLAALLRRWQQAVLADDARALHPIWQAIVATGEPALLDGAATQAGGLFGATLREVDPAGEDTRRVDRQQVWAAVICEMGGGCTPPHGPADSLCAALPGCARERWDTDAEELPAGHKLASTVGEVQHLLQAFQRGEAPPVGALALAWP</sequence>
<gene>
    <name evidence="1" type="ORF">AACH06_07595</name>
</gene>
<name>A0ABU9BQ92_9BURK</name>
<evidence type="ECO:0000313" key="2">
    <source>
        <dbReference type="Proteomes" id="UP001371218"/>
    </source>
</evidence>
<reference evidence="1 2" key="1">
    <citation type="submission" date="2024-04" db="EMBL/GenBank/DDBJ databases">
        <title>Novel species of the genus Ideonella isolated from streams.</title>
        <authorList>
            <person name="Lu H."/>
        </authorList>
    </citation>
    <scope>NUCLEOTIDE SEQUENCE [LARGE SCALE GENOMIC DNA]</scope>
    <source>
        <strain evidence="1 2">DXS29W</strain>
    </source>
</reference>
<accession>A0ABU9BQ92</accession>
<dbReference type="EMBL" id="JBBUTG010000003">
    <property type="protein sequence ID" value="MEK8030688.1"/>
    <property type="molecule type" value="Genomic_DNA"/>
</dbReference>
<dbReference type="RefSeq" id="WP_341425048.1">
    <property type="nucleotide sequence ID" value="NZ_JBBUTG010000003.1"/>
</dbReference>
<comment type="caution">
    <text evidence="1">The sequence shown here is derived from an EMBL/GenBank/DDBJ whole genome shotgun (WGS) entry which is preliminary data.</text>
</comment>
<evidence type="ECO:0000313" key="1">
    <source>
        <dbReference type="EMBL" id="MEK8030688.1"/>
    </source>
</evidence>
<dbReference type="Proteomes" id="UP001371218">
    <property type="component" value="Unassembled WGS sequence"/>
</dbReference>
<keyword evidence="2" id="KW-1185">Reference proteome</keyword>
<organism evidence="1 2">
    <name type="scientific">Ideonella lacteola</name>
    <dbReference type="NCBI Taxonomy" id="2984193"/>
    <lineage>
        <taxon>Bacteria</taxon>
        <taxon>Pseudomonadati</taxon>
        <taxon>Pseudomonadota</taxon>
        <taxon>Betaproteobacteria</taxon>
        <taxon>Burkholderiales</taxon>
        <taxon>Sphaerotilaceae</taxon>
        <taxon>Ideonella</taxon>
    </lineage>
</organism>
<proteinExistence type="predicted"/>
<protein>
    <submittedName>
        <fullName evidence="1">Uncharacterized protein</fullName>
    </submittedName>
</protein>